<dbReference type="NCBIfam" id="TIGR01720">
    <property type="entry name" value="NRPS-para261"/>
    <property type="match status" value="1"/>
</dbReference>
<dbReference type="InterPro" id="IPR010060">
    <property type="entry name" value="NRPS_synth"/>
</dbReference>
<dbReference type="SMART" id="SM00824">
    <property type="entry name" value="PKS_TE"/>
    <property type="match status" value="1"/>
</dbReference>
<dbReference type="Gene3D" id="3.40.50.980">
    <property type="match status" value="4"/>
</dbReference>
<dbReference type="Gene3D" id="3.30.559.10">
    <property type="entry name" value="Chloramphenicol acetyltransferase-like domain"/>
    <property type="match status" value="3"/>
</dbReference>
<dbReference type="Pfam" id="PF13193">
    <property type="entry name" value="AMP-binding_C"/>
    <property type="match status" value="2"/>
</dbReference>
<dbReference type="InterPro" id="IPR009081">
    <property type="entry name" value="PP-bd_ACP"/>
</dbReference>
<dbReference type="PROSITE" id="PS00455">
    <property type="entry name" value="AMP_BINDING"/>
    <property type="match status" value="2"/>
</dbReference>
<dbReference type="FunFam" id="3.40.50.12780:FF:000012">
    <property type="entry name" value="Non-ribosomal peptide synthetase"/>
    <property type="match status" value="2"/>
</dbReference>
<name>A0A6C0QSH3_9BACL</name>
<dbReference type="SUPFAM" id="SSF53474">
    <property type="entry name" value="alpha/beta-Hydrolases"/>
    <property type="match status" value="1"/>
</dbReference>
<evidence type="ECO:0000313" key="11">
    <source>
        <dbReference type="Proteomes" id="UP000464330"/>
    </source>
</evidence>
<dbReference type="Gene3D" id="3.40.50.1820">
    <property type="entry name" value="alpha/beta hydrolase"/>
    <property type="match status" value="1"/>
</dbReference>
<reference evidence="10 11" key="1">
    <citation type="journal article" date="2020" name="Int. J. Med. Microbiol.">
        <title>Discovery of Paenibacillus larvae ERIC V: Phenotypic and genomic comparison to genotypes ERIC I-IV reveal different inventories of virulence factors which correlate with epidemiological prevalences of American Foulbrood.</title>
        <authorList>
            <person name="Beims H."/>
            <person name="Bunk B."/>
            <person name="Erler S."/>
            <person name="Mohr K.I."/>
            <person name="Sproer C."/>
            <person name="Pradella S."/>
            <person name="Gunther G."/>
            <person name="Rohde M."/>
            <person name="von der Ohe W."/>
            <person name="Steinert M."/>
        </authorList>
    </citation>
    <scope>NUCLEOTIDE SEQUENCE [LARGE SCALE GENOMIC DNA]</scope>
    <source>
        <strain evidence="10">Eric_V</strain>
    </source>
</reference>
<dbReference type="Gene3D" id="1.10.287.490">
    <property type="entry name" value="Helix hairpin bin"/>
    <property type="match status" value="1"/>
</dbReference>
<evidence type="ECO:0000256" key="8">
    <source>
        <dbReference type="ARBA" id="ARBA00023268"/>
    </source>
</evidence>
<keyword evidence="3" id="KW-0596">Phosphopantetheine</keyword>
<dbReference type="Gene3D" id="2.30.38.10">
    <property type="entry name" value="Luciferase, Domain 3"/>
    <property type="match status" value="2"/>
</dbReference>
<dbReference type="SUPFAM" id="SSF56801">
    <property type="entry name" value="Acetyl-CoA synthetase-like"/>
    <property type="match status" value="2"/>
</dbReference>
<dbReference type="InterPro" id="IPR001031">
    <property type="entry name" value="Thioesterase"/>
</dbReference>
<dbReference type="Pfam" id="PF00501">
    <property type="entry name" value="AMP-binding"/>
    <property type="match status" value="2"/>
</dbReference>
<dbReference type="GO" id="GO:0008610">
    <property type="term" value="P:lipid biosynthetic process"/>
    <property type="evidence" value="ECO:0007669"/>
    <property type="project" value="UniProtKB-ARBA"/>
</dbReference>
<dbReference type="Gene3D" id="3.30.559.30">
    <property type="entry name" value="Nonribosomal peptide synthetase, condensation domain"/>
    <property type="match status" value="3"/>
</dbReference>
<proteinExistence type="inferred from homology"/>
<dbReference type="InterPro" id="IPR020802">
    <property type="entry name" value="TesA-like"/>
</dbReference>
<dbReference type="InterPro" id="IPR023213">
    <property type="entry name" value="CAT-like_dom_sf"/>
</dbReference>
<dbReference type="InterPro" id="IPR025110">
    <property type="entry name" value="AMP-bd_C"/>
</dbReference>
<dbReference type="InterPro" id="IPR001242">
    <property type="entry name" value="Condensation_dom"/>
</dbReference>
<dbReference type="EMBL" id="CP019717">
    <property type="protein sequence ID" value="QHZ51685.1"/>
    <property type="molecule type" value="Genomic_DNA"/>
</dbReference>
<dbReference type="InterPro" id="IPR029058">
    <property type="entry name" value="AB_hydrolase_fold"/>
</dbReference>
<gene>
    <name evidence="10" type="ORF">ERICV_02551</name>
</gene>
<evidence type="ECO:0000256" key="4">
    <source>
        <dbReference type="ARBA" id="ARBA00022553"/>
    </source>
</evidence>
<dbReference type="GO" id="GO:0031177">
    <property type="term" value="F:phosphopantetheine binding"/>
    <property type="evidence" value="ECO:0007669"/>
    <property type="project" value="TreeGrafter"/>
</dbReference>
<comment type="similarity">
    <text evidence="2">Belongs to the ATP-dependent AMP-binding enzyme family.</text>
</comment>
<dbReference type="GO" id="GO:0043041">
    <property type="term" value="P:amino acid activation for nonribosomal peptide biosynthetic process"/>
    <property type="evidence" value="ECO:0007669"/>
    <property type="project" value="TreeGrafter"/>
</dbReference>
<comment type="cofactor">
    <cofactor evidence="1">
        <name>pantetheine 4'-phosphate</name>
        <dbReference type="ChEBI" id="CHEBI:47942"/>
    </cofactor>
</comment>
<dbReference type="InterPro" id="IPR006162">
    <property type="entry name" value="Ppantetheine_attach_site"/>
</dbReference>
<dbReference type="PROSITE" id="PS00012">
    <property type="entry name" value="PHOSPHOPANTETHEINE"/>
    <property type="match status" value="1"/>
</dbReference>
<keyword evidence="4" id="KW-0597">Phosphoprotein</keyword>
<evidence type="ECO:0000259" key="9">
    <source>
        <dbReference type="PROSITE" id="PS50075"/>
    </source>
</evidence>
<organism evidence="10 11">
    <name type="scientific">Paenibacillus larvae subsp. larvae</name>
    <dbReference type="NCBI Taxonomy" id="147375"/>
    <lineage>
        <taxon>Bacteria</taxon>
        <taxon>Bacillati</taxon>
        <taxon>Bacillota</taxon>
        <taxon>Bacilli</taxon>
        <taxon>Bacillales</taxon>
        <taxon>Paenibacillaceae</taxon>
        <taxon>Paenibacillus</taxon>
    </lineage>
</organism>
<dbReference type="Proteomes" id="UP000464330">
    <property type="component" value="Chromosome"/>
</dbReference>
<dbReference type="PANTHER" id="PTHR45527:SF14">
    <property type="entry name" value="PLIPASTATIN SYNTHASE SUBUNIT B"/>
    <property type="match status" value="1"/>
</dbReference>
<evidence type="ECO:0000256" key="1">
    <source>
        <dbReference type="ARBA" id="ARBA00001957"/>
    </source>
</evidence>
<evidence type="ECO:0000256" key="3">
    <source>
        <dbReference type="ARBA" id="ARBA00022450"/>
    </source>
</evidence>
<keyword evidence="8" id="KW-0511">Multifunctional enzyme</keyword>
<dbReference type="PANTHER" id="PTHR45527">
    <property type="entry name" value="NONRIBOSOMAL PEPTIDE SYNTHETASE"/>
    <property type="match status" value="1"/>
</dbReference>
<sequence length="2810" mass="321452">MSVIKKVYPLTPMQEGMLYHSLMEKDKSMYFVQMSFKAEGMFQFPLLEKSLGKIIQRHDVFRTIFNYAKVKQPVQVVLKERNNDTYYRDISCYSKEEQTVMVKTFKQRDKNKGFDLTKDALIRLAVFQLGENKYEFIFSFHHIIIDGWCLGTVVKEFFAIYQSLERNRPVELEEVPPFSRYIHWLETKDKEQARSYWKTYIEGFSEQTRLPWTRQSERKGYILDKVQFTISKADTERLTHIAKINRVTLSTLIHAIWGIVLQRYNHSDDVLFGTVVSGRNVDLVGIDEMIGLFINTNPVRVTFRQGMKFDELVKKLHHCMLESEEHSYYPLAAIQADSQLSGELIHHIIAFENVPLEINLLGEEDLFNIKIYDFEISDQTNFDFNLVVIPSDELSVSMKFNCLVYKRNEIETIAGHIQQLVRAVIDNPSAEIDLLELITPDEKNKLLYEFNRTVGSPSRSVQTQTLKGFNTKTGYPKDKTIHELFEEQAECVPDQAAIVYEGQQMTYQELNERANQLARTLQGKGVEADQPVGIMVERSLEMIVGILGILKAGGAYVPIDPKYPKNRIEYMVADSGTKLLLTQSHLQDRVTFAGTVVNLNEESSYHEERSNLEHIVQPNHLAYVIYTSGTTGKPKGVMVEHHSVINTLMQLEKKYPLEKNDSILLKTNYTFDVSVTELFGWFFGEGKLIIAKSGLEKEPEALFNMIQEKKITHINFVPSMLQVILNEITQTDIEKLQSLKYVFSAGEALSGKTIKQFYSYTLPAVLENLYGPTESTIYAPQYTTNEEMKGLLNTPIGKPIRNVQAFIVKDIDQLQPIGVAGELCISGVGLARGYLNRPDLTAEKFVDNPFVPGEKMYRTGDLARWLPDGNIEYLGRIDHQVKIRGYRIETGEIEAALLRIEAVQEVIVLAYENVNGDKALCAYYVAGKSLNGSEMREQLSGQLPSYMIPSYFVQLKQMPLTPNGKIDRKALPLPDGKLQTGAEYVEPRTPIEEVFVKVWKSVLGAERVSILDNFYDLGGDSIKSIQVSSRLLQEGYKVEMKHLLKYPTIAQLSMYVEPANKAAEQKEIIGTAPLTPIQSWFFEQKFVDHYFNQAMMLYQAERLDVTILRQVIRQIVQHHDALRTVFMIKEGQYEARIRGIEEGTLFTLDVFDLQGERDFARIIEAKANTIQSSMQISEGPLVKLGLFQCPDGDHLLIVIHHLVVDMVSWRIIFEDFKTGYEQVKNGKKIQLPPKTDSFKLWSERLSKYANSAEMEKERAYWNSTEQTVQGLLPKDKETQHTLNKNSEVVTVEWTEQETEQLLKQTNQAYNTEINDLLLTALGMAIHKWTGMQEIVINLEGHGREAIMPELDITRTVGWFTSQYPVVLQMKKGQDVSERIKTVKEGLRSIPGKGIGYGILRYCCKSQGEMLYTMKPEISFNYLGQLDQDLEGNALQMSPYSSGLTMSGDTVRLYVLNMNGMVQNGKLFFTIDYSKEQYRSETIQQIGEWVKESLQEVIRHCTSKEKTEVTPSDLTLKGICMEELANVMEETKHIGDIEDIYELTPMQKGMLFHTLADANSGAYFEQMTFDAVGKLHVEAFIRSLETLMQKHPVLRTNIYQGWKDKPLQIVFKHKPCEWYYKDLRKMNPEEQDAYIRSCMGKDKARGFNLAEDALLRVTVLQTEEETHRIVWSFHHILMDGWCLPIIIKEWLEQYDVLLGKKQAKHVMVTPYSRYMEWLAEQDEEEASKYWNEYLANYTEQTVIPYSKSKQKSEGYSAESVICGFGQALTHQLQQIANRNQVTMNTVIQTMWGILLQKYNNSEDVLFGSVVSGRPADITGIESMIGLFINTIPVRVRSRKGMTCTQLMQSMQESALVSSKYDTYPLYEIQMQTEQKQDMIQHIMIFENYPVEKELNSDDLSDDTKIRIANFRGEEQTNYDFNVVVMPGSEMEVQFQYNANVYDRVSVKRIGKHLIHLMHQMIQNPDSLIENLRLITDEEQKQILDGFNNTKADYPRDKTIHELFEEQVECVPDQAAVVFEDKQMTYRELNERANQLARTLQAKGVKADQPVGIMAERSLEMIVGIFGILKAGGAYVPIDPEYPEERIQYLLKDANISVLLLQEHLKHKVTFNGQLIHLNDEEFYHSDRSLLSPVAGSSNLAYVIYTSGTTGKPKGVMVEHRGIVNSLQWKKSFFGLSEEEHVLVLLPYVFDAFVLNFFGPLISGATVYLLNNQDSKNPVMIKDIISREGITGFAATPRLLRLIIENMEVNDFNHVKHVVVGGEQLETDIIKRLFSLNPDILLNNQYGPTENSVVSTYLPIRSPGQPITIGKPMANHRVYILGEQNGLQPIGVTGELCVGGAGLARGYLNLPELTREKFVDDPFVPGEKMYRTGDLARWLPDGNIEYLGRIDHQVKIRGYRIETGEIETALLNIEAVQEAIVVAHENEKGDKALCAYYVVNKSFEASKMKEELSAQLPSYMIPSYFVQLEQMPLTPNGKIDRKALPDPNESFIRFTEYVAPNSGLEQIFVNVWREILDIDKIGVTDNLFDLGGNSISIIQFASRMSKDYNIHIPIQQILKTPSIRQLVRAISEKDTGITDYSSERIRLNPSNQSDKIIFCFPPLGGLGIVYQHLSEILEDYDFYSFNFIESEDRMQKYIQLIKEIQPQSPYTLMGYSGGGNLAFEVTKELEKQGDQVADLILVDSYIFSDANPEGLCVKERVNMAVNLMLEKFPQLQSGGESFLNDFRKKMQGYYLYFDEMDNSGLVSGNISVIKSPSKENKQVPGDIHMWRHSTTGKFELYDGYGDHQKMLEHGFVEQNAKLIQKILRRQCP</sequence>
<evidence type="ECO:0000313" key="10">
    <source>
        <dbReference type="EMBL" id="QHZ51685.1"/>
    </source>
</evidence>
<dbReference type="InterPro" id="IPR000873">
    <property type="entry name" value="AMP-dep_synth/lig_dom"/>
</dbReference>
<dbReference type="InterPro" id="IPR036736">
    <property type="entry name" value="ACP-like_sf"/>
</dbReference>
<dbReference type="Pfam" id="PF00975">
    <property type="entry name" value="Thioesterase"/>
    <property type="match status" value="1"/>
</dbReference>
<dbReference type="SUPFAM" id="SSF47336">
    <property type="entry name" value="ACP-like"/>
    <property type="match status" value="2"/>
</dbReference>
<dbReference type="InterPro" id="IPR020845">
    <property type="entry name" value="AMP-binding_CS"/>
</dbReference>
<dbReference type="FunFam" id="2.30.38.10:FF:000001">
    <property type="entry name" value="Non-ribosomal peptide synthetase PvdI"/>
    <property type="match status" value="2"/>
</dbReference>
<dbReference type="RefSeq" id="WP_172423321.1">
    <property type="nucleotide sequence ID" value="NZ_CP019717.1"/>
</dbReference>
<keyword evidence="6" id="KW-0677">Repeat</keyword>
<dbReference type="Pfam" id="PF00668">
    <property type="entry name" value="Condensation"/>
    <property type="match status" value="3"/>
</dbReference>
<protein>
    <submittedName>
        <fullName evidence="10">Putative non-ribosomal peptide ligase domain protein</fullName>
    </submittedName>
</protein>
<keyword evidence="7" id="KW-0045">Antibiotic biosynthesis</keyword>
<feature type="domain" description="Carrier" evidence="9">
    <location>
        <begin position="2497"/>
        <end position="2572"/>
    </location>
</feature>
<dbReference type="GO" id="GO:0017000">
    <property type="term" value="P:antibiotic biosynthetic process"/>
    <property type="evidence" value="ECO:0007669"/>
    <property type="project" value="UniProtKB-KW"/>
</dbReference>
<evidence type="ECO:0000256" key="6">
    <source>
        <dbReference type="ARBA" id="ARBA00022737"/>
    </source>
</evidence>
<dbReference type="Gene3D" id="3.30.300.30">
    <property type="match status" value="2"/>
</dbReference>
<evidence type="ECO:0000256" key="5">
    <source>
        <dbReference type="ARBA" id="ARBA00022598"/>
    </source>
</evidence>
<dbReference type="GO" id="GO:0044550">
    <property type="term" value="P:secondary metabolite biosynthetic process"/>
    <property type="evidence" value="ECO:0007669"/>
    <property type="project" value="UniProtKB-ARBA"/>
</dbReference>
<dbReference type="PROSITE" id="PS50075">
    <property type="entry name" value="CARRIER"/>
    <property type="match status" value="2"/>
</dbReference>
<dbReference type="FunFam" id="3.30.300.30:FF:000010">
    <property type="entry name" value="Enterobactin synthetase component F"/>
    <property type="match status" value="2"/>
</dbReference>
<dbReference type="SUPFAM" id="SSF52777">
    <property type="entry name" value="CoA-dependent acyltransferases"/>
    <property type="match status" value="6"/>
</dbReference>
<dbReference type="InterPro" id="IPR045851">
    <property type="entry name" value="AMP-bd_C_sf"/>
</dbReference>
<dbReference type="InterPro" id="IPR010071">
    <property type="entry name" value="AA_adenyl_dom"/>
</dbReference>
<feature type="domain" description="Carrier" evidence="9">
    <location>
        <begin position="986"/>
        <end position="1060"/>
    </location>
</feature>
<evidence type="ECO:0000256" key="7">
    <source>
        <dbReference type="ARBA" id="ARBA00023194"/>
    </source>
</evidence>
<dbReference type="FunFam" id="3.40.50.980:FF:000001">
    <property type="entry name" value="Non-ribosomal peptide synthetase"/>
    <property type="match status" value="2"/>
</dbReference>
<dbReference type="CDD" id="cd19543">
    <property type="entry name" value="DCL_NRPS"/>
    <property type="match status" value="2"/>
</dbReference>
<evidence type="ECO:0000256" key="2">
    <source>
        <dbReference type="ARBA" id="ARBA00006432"/>
    </source>
</evidence>
<keyword evidence="5 10" id="KW-0436">Ligase</keyword>
<dbReference type="NCBIfam" id="TIGR01733">
    <property type="entry name" value="AA-adenyl-dom"/>
    <property type="match status" value="2"/>
</dbReference>
<dbReference type="NCBIfam" id="NF003417">
    <property type="entry name" value="PRK04813.1"/>
    <property type="match status" value="2"/>
</dbReference>
<accession>A0A6C0QSH3</accession>
<dbReference type="GO" id="GO:0005829">
    <property type="term" value="C:cytosol"/>
    <property type="evidence" value="ECO:0007669"/>
    <property type="project" value="TreeGrafter"/>
</dbReference>
<dbReference type="CDD" id="cd19534">
    <property type="entry name" value="E_NRPS"/>
    <property type="match status" value="1"/>
</dbReference>
<dbReference type="Pfam" id="PF00550">
    <property type="entry name" value="PP-binding"/>
    <property type="match status" value="2"/>
</dbReference>
<dbReference type="Gene3D" id="1.10.1200.10">
    <property type="entry name" value="ACP-like"/>
    <property type="match status" value="2"/>
</dbReference>
<dbReference type="GO" id="GO:0016874">
    <property type="term" value="F:ligase activity"/>
    <property type="evidence" value="ECO:0007669"/>
    <property type="project" value="UniProtKB-KW"/>
</dbReference>